<reference evidence="5 8" key="2">
    <citation type="submission" date="2019-04" db="EMBL/GenBank/DDBJ databases">
        <title>Crypto-aerobic microbial life in anoxic (sulfidic) marine sediments.</title>
        <authorList>
            <person name="Bhattacharya S."/>
            <person name="Roy C."/>
            <person name="Mondal N."/>
            <person name="Sarkar J."/>
            <person name="Mandal S."/>
            <person name="Rameez M.J."/>
            <person name="Ghosh W."/>
        </authorList>
    </citation>
    <scope>NUCLEOTIDE SEQUENCE [LARGE SCALE GENOMIC DNA]</scope>
    <source>
        <strain evidence="5 8">SBBB</strain>
    </source>
</reference>
<dbReference type="STRING" id="653930.SAMN05216589_1409"/>
<feature type="transmembrane region" description="Helical" evidence="1">
    <location>
        <begin position="6"/>
        <end position="29"/>
    </location>
</feature>
<dbReference type="Pfam" id="PF05425">
    <property type="entry name" value="CopD"/>
    <property type="match status" value="1"/>
</dbReference>
<proteinExistence type="predicted"/>
<dbReference type="Proteomes" id="UP000305198">
    <property type="component" value="Unassembled WGS sequence"/>
</dbReference>
<evidence type="ECO:0000313" key="5">
    <source>
        <dbReference type="EMBL" id="TKA91485.1"/>
    </source>
</evidence>
<sequence>MYKYVLVLHILSATIWTGGHLVLTLALLPRILRERSVADLLAFESAYEKWGMAALAIQVLSGLWLAHTLIPDMGSWFAADNFVTRLILLKLTLLALTLAVAMDARLRVIPRLSADTLPAMALRIRLITTLGVAFVIVGTTFRTGPWL</sequence>
<dbReference type="GO" id="GO:0016020">
    <property type="term" value="C:membrane"/>
    <property type="evidence" value="ECO:0007669"/>
    <property type="project" value="InterPro"/>
</dbReference>
<evidence type="ECO:0000313" key="7">
    <source>
        <dbReference type="Proteomes" id="UP000186904"/>
    </source>
</evidence>
<keyword evidence="1" id="KW-1133">Transmembrane helix</keyword>
<keyword evidence="6" id="KW-1185">Reference proteome</keyword>
<evidence type="ECO:0000313" key="3">
    <source>
        <dbReference type="EMBL" id="SER72342.1"/>
    </source>
</evidence>
<feature type="domain" description="Copper resistance protein D" evidence="2">
    <location>
        <begin position="45"/>
        <end position="139"/>
    </location>
</feature>
<evidence type="ECO:0000313" key="8">
    <source>
        <dbReference type="Proteomes" id="UP000305198"/>
    </source>
</evidence>
<keyword evidence="1" id="KW-0472">Membrane</keyword>
<protein>
    <submittedName>
        <fullName evidence="5">Copper resistance protein CopD</fullName>
    </submittedName>
    <submittedName>
        <fullName evidence="3">Copper resistance protein D</fullName>
    </submittedName>
</protein>
<feature type="transmembrane region" description="Helical" evidence="1">
    <location>
        <begin position="50"/>
        <end position="70"/>
    </location>
</feature>
<reference evidence="6 7" key="1">
    <citation type="submission" date="2016-10" db="EMBL/GenBank/DDBJ databases">
        <authorList>
            <person name="de Groot N.N."/>
        </authorList>
    </citation>
    <scope>NUCLEOTIDE SEQUENCE [LARGE SCALE GENOMIC DNA]</scope>
    <source>
        <strain evidence="4 6">CGMCC 1.9095</strain>
        <strain evidence="3 7">DSM 22558</strain>
    </source>
</reference>
<name>A0A031MJ21_9GAMM</name>
<dbReference type="RefSeq" id="WP_036989703.1">
    <property type="nucleotide sequence ID" value="NZ_FOGN01000001.1"/>
</dbReference>
<dbReference type="EMBL" id="SWAV01000003">
    <property type="protein sequence ID" value="TKA91485.1"/>
    <property type="molecule type" value="Genomic_DNA"/>
</dbReference>
<dbReference type="EMBL" id="FOGN01000001">
    <property type="protein sequence ID" value="SER72342.1"/>
    <property type="molecule type" value="Genomic_DNA"/>
</dbReference>
<evidence type="ECO:0000313" key="6">
    <source>
        <dbReference type="Proteomes" id="UP000186599"/>
    </source>
</evidence>
<dbReference type="Proteomes" id="UP000186904">
    <property type="component" value="Unassembled WGS sequence"/>
</dbReference>
<accession>A0A031MJ21</accession>
<feature type="transmembrane region" description="Helical" evidence="1">
    <location>
        <begin position="122"/>
        <end position="141"/>
    </location>
</feature>
<dbReference type="EMBL" id="FOUA01000001">
    <property type="protein sequence ID" value="SFL57898.1"/>
    <property type="molecule type" value="Genomic_DNA"/>
</dbReference>
<evidence type="ECO:0000313" key="4">
    <source>
        <dbReference type="EMBL" id="SFL57898.1"/>
    </source>
</evidence>
<dbReference type="OrthoDB" id="1162754at2"/>
<feature type="transmembrane region" description="Helical" evidence="1">
    <location>
        <begin position="82"/>
        <end position="101"/>
    </location>
</feature>
<dbReference type="AlphaFoldDB" id="A0A031MJ21"/>
<dbReference type="InterPro" id="IPR008457">
    <property type="entry name" value="Cu-R_CopD_dom"/>
</dbReference>
<organism evidence="5 8">
    <name type="scientific">Halopseudomonas bauzanensis</name>
    <dbReference type="NCBI Taxonomy" id="653930"/>
    <lineage>
        <taxon>Bacteria</taxon>
        <taxon>Pseudomonadati</taxon>
        <taxon>Pseudomonadota</taxon>
        <taxon>Gammaproteobacteria</taxon>
        <taxon>Pseudomonadales</taxon>
        <taxon>Pseudomonadaceae</taxon>
        <taxon>Halopseudomonas</taxon>
    </lineage>
</organism>
<gene>
    <name evidence="5" type="ORF">FA869_10285</name>
    <name evidence="4" type="ORF">SAMN04487855_0218</name>
    <name evidence="3" type="ORF">SAMN05216589_1409</name>
</gene>
<evidence type="ECO:0000256" key="1">
    <source>
        <dbReference type="SAM" id="Phobius"/>
    </source>
</evidence>
<dbReference type="Proteomes" id="UP000186599">
    <property type="component" value="Unassembled WGS sequence"/>
</dbReference>
<evidence type="ECO:0000259" key="2">
    <source>
        <dbReference type="Pfam" id="PF05425"/>
    </source>
</evidence>
<keyword evidence="1" id="KW-0812">Transmembrane</keyword>